<keyword evidence="2" id="KW-1185">Reference proteome</keyword>
<evidence type="ECO:0000313" key="2">
    <source>
        <dbReference type="Proteomes" id="UP001260980"/>
    </source>
</evidence>
<proteinExistence type="predicted"/>
<evidence type="ECO:0000313" key="1">
    <source>
        <dbReference type="EMBL" id="MDU0206457.1"/>
    </source>
</evidence>
<reference evidence="1 2" key="1">
    <citation type="submission" date="2023-10" db="EMBL/GenBank/DDBJ databases">
        <title>Paenibacillus strain PFR10 Genome sequencing and assembly.</title>
        <authorList>
            <person name="Kim I."/>
        </authorList>
    </citation>
    <scope>NUCLEOTIDE SEQUENCE [LARGE SCALE GENOMIC DNA]</scope>
    <source>
        <strain evidence="1 2">PFR10</strain>
    </source>
</reference>
<name>A0ABU3RRG4_9BACL</name>
<dbReference type="RefSeq" id="WP_315956249.1">
    <property type="nucleotide sequence ID" value="NZ_JAWCUD010000027.1"/>
</dbReference>
<organism evidence="1 2">
    <name type="scientific">Paenibacillus violae</name>
    <dbReference type="NCBI Taxonomy" id="3077234"/>
    <lineage>
        <taxon>Bacteria</taxon>
        <taxon>Bacillati</taxon>
        <taxon>Bacillota</taxon>
        <taxon>Bacilli</taxon>
        <taxon>Bacillales</taxon>
        <taxon>Paenibacillaceae</taxon>
        <taxon>Paenibacillus</taxon>
    </lineage>
</organism>
<gene>
    <name evidence="1" type="ORF">RQP52_35955</name>
</gene>
<dbReference type="EMBL" id="JAWCUD010000027">
    <property type="protein sequence ID" value="MDU0206457.1"/>
    <property type="molecule type" value="Genomic_DNA"/>
</dbReference>
<dbReference type="Proteomes" id="UP001260980">
    <property type="component" value="Unassembled WGS sequence"/>
</dbReference>
<protein>
    <submittedName>
        <fullName evidence="1">Uncharacterized protein</fullName>
    </submittedName>
</protein>
<accession>A0ABU3RRG4</accession>
<comment type="caution">
    <text evidence="1">The sequence shown here is derived from an EMBL/GenBank/DDBJ whole genome shotgun (WGS) entry which is preliminary data.</text>
</comment>
<sequence>MNSGLEALNSLIKTEADGILHENGLIRILEGYGKVFISGSYLLDLMTWRDLDIYLANDKMNE</sequence>